<reference evidence="5" key="1">
    <citation type="submission" date="2021-07" db="EMBL/GenBank/DDBJ databases">
        <authorList>
            <person name="Branca A.L. A."/>
        </authorList>
    </citation>
    <scope>NUCLEOTIDE SEQUENCE</scope>
</reference>
<comment type="subcellular location">
    <subcellularLocation>
        <location evidence="1">Membrane</location>
        <topology evidence="1">Multi-pass membrane protein</topology>
    </subcellularLocation>
</comment>
<dbReference type="GO" id="GO:0016020">
    <property type="term" value="C:membrane"/>
    <property type="evidence" value="ECO:0007669"/>
    <property type="project" value="UniProtKB-SubCell"/>
</dbReference>
<comment type="caution">
    <text evidence="5">The sequence shown here is derived from an EMBL/GenBank/DDBJ whole genome shotgun (WGS) entry which is preliminary data.</text>
</comment>
<dbReference type="GO" id="GO:0022900">
    <property type="term" value="P:electron transport chain"/>
    <property type="evidence" value="ECO:0007669"/>
    <property type="project" value="InterPro"/>
</dbReference>
<evidence type="ECO:0000256" key="2">
    <source>
        <dbReference type="ARBA" id="ARBA00022692"/>
    </source>
</evidence>
<accession>A0A9W4J261</accession>
<feature type="non-terminal residue" evidence="5">
    <location>
        <position position="1"/>
    </location>
</feature>
<dbReference type="EMBL" id="CAJVPA010000161">
    <property type="protein sequence ID" value="CAG8365051.1"/>
    <property type="molecule type" value="Genomic_DNA"/>
</dbReference>
<evidence type="ECO:0000313" key="5">
    <source>
        <dbReference type="EMBL" id="CAG8365051.1"/>
    </source>
</evidence>
<dbReference type="Pfam" id="PF02790">
    <property type="entry name" value="COX2_TM"/>
    <property type="match status" value="1"/>
</dbReference>
<organism evidence="5 6">
    <name type="scientific">Penicillium salamii</name>
    <dbReference type="NCBI Taxonomy" id="1612424"/>
    <lineage>
        <taxon>Eukaryota</taxon>
        <taxon>Fungi</taxon>
        <taxon>Dikarya</taxon>
        <taxon>Ascomycota</taxon>
        <taxon>Pezizomycotina</taxon>
        <taxon>Eurotiomycetes</taxon>
        <taxon>Eurotiomycetidae</taxon>
        <taxon>Eurotiales</taxon>
        <taxon>Aspergillaceae</taxon>
        <taxon>Penicillium</taxon>
    </lineage>
</organism>
<dbReference type="InterPro" id="IPR036257">
    <property type="entry name" value="Cyt_c_oxidase_su2_TM_sf"/>
</dbReference>
<proteinExistence type="predicted"/>
<dbReference type="SUPFAM" id="SSF81464">
    <property type="entry name" value="Cytochrome c oxidase subunit II-like, transmembrane region"/>
    <property type="match status" value="1"/>
</dbReference>
<evidence type="ECO:0000259" key="4">
    <source>
        <dbReference type="PROSITE" id="PS50999"/>
    </source>
</evidence>
<protein>
    <recommendedName>
        <fullName evidence="4">Cytochrome oxidase subunit II transmembrane region profile domain-containing protein</fullName>
    </recommendedName>
</protein>
<keyword evidence="3" id="KW-0472">Membrane</keyword>
<name>A0A9W4J261_9EURO</name>
<dbReference type="PROSITE" id="PS50999">
    <property type="entry name" value="COX2_TM"/>
    <property type="match status" value="1"/>
</dbReference>
<dbReference type="Gene3D" id="1.10.287.90">
    <property type="match status" value="1"/>
</dbReference>
<evidence type="ECO:0000256" key="3">
    <source>
        <dbReference type="ARBA" id="ARBA00023136"/>
    </source>
</evidence>
<dbReference type="OrthoDB" id="504170at2759"/>
<dbReference type="AlphaFoldDB" id="A0A9W4J261"/>
<evidence type="ECO:0000256" key="1">
    <source>
        <dbReference type="ARBA" id="ARBA00004141"/>
    </source>
</evidence>
<dbReference type="Proteomes" id="UP001152646">
    <property type="component" value="Unassembled WGS sequence"/>
</dbReference>
<gene>
    <name evidence="5" type="ORF">PSALAMII_LOCUS4278</name>
</gene>
<evidence type="ECO:0000313" key="6">
    <source>
        <dbReference type="Proteomes" id="UP001152646"/>
    </source>
</evidence>
<keyword evidence="2" id="KW-0812">Transmembrane</keyword>
<sequence>KKNMFLQNYINKLQLDAPQPWGLFFQDSASPQMEGIEELHNNIMFYLAIIMFTVT</sequence>
<feature type="domain" description="Cytochrome oxidase subunit II transmembrane region profile" evidence="4">
    <location>
        <begin position="17"/>
        <end position="55"/>
    </location>
</feature>
<dbReference type="InterPro" id="IPR011759">
    <property type="entry name" value="Cyt_c_oxidase_su2_TM_dom"/>
</dbReference>